<dbReference type="EMBL" id="CP047045">
    <property type="protein sequence ID" value="QGZ96855.1"/>
    <property type="molecule type" value="Genomic_DNA"/>
</dbReference>
<dbReference type="KEGG" id="tsv:DSM104635_03718"/>
<name>A0A6I6MMX1_9CAUL</name>
<dbReference type="Proteomes" id="UP000431269">
    <property type="component" value="Chromosome"/>
</dbReference>
<keyword evidence="2" id="KW-1185">Reference proteome</keyword>
<protein>
    <submittedName>
        <fullName evidence="1">Uncharacterized protein</fullName>
    </submittedName>
</protein>
<evidence type="ECO:0000313" key="2">
    <source>
        <dbReference type="Proteomes" id="UP000431269"/>
    </source>
</evidence>
<reference evidence="2" key="1">
    <citation type="submission" date="2019-12" db="EMBL/GenBank/DDBJ databases">
        <title>Complete genome of Terracaulis silvestris 0127_4.</title>
        <authorList>
            <person name="Vieira S."/>
            <person name="Riedel T."/>
            <person name="Sproer C."/>
            <person name="Pascual J."/>
            <person name="Boedeker C."/>
            <person name="Overmann J."/>
        </authorList>
    </citation>
    <scope>NUCLEOTIDE SEQUENCE [LARGE SCALE GENOMIC DNA]</scope>
    <source>
        <strain evidence="2">0127_4</strain>
    </source>
</reference>
<evidence type="ECO:0000313" key="1">
    <source>
        <dbReference type="EMBL" id="QGZ96855.1"/>
    </source>
</evidence>
<accession>A0A6I6MMX1</accession>
<gene>
    <name evidence="1" type="ORF">DSM104635_03718</name>
</gene>
<dbReference type="AlphaFoldDB" id="A0A6I6MMX1"/>
<organism evidence="1 2">
    <name type="scientific">Terricaulis silvestris</name>
    <dbReference type="NCBI Taxonomy" id="2686094"/>
    <lineage>
        <taxon>Bacteria</taxon>
        <taxon>Pseudomonadati</taxon>
        <taxon>Pseudomonadota</taxon>
        <taxon>Alphaproteobacteria</taxon>
        <taxon>Caulobacterales</taxon>
        <taxon>Caulobacteraceae</taxon>
        <taxon>Terricaulis</taxon>
    </lineage>
</organism>
<sequence length="38" mass="3743">MTATRPSSIIMTAFVLAAAVLVATAASPLLQIAASVIA</sequence>
<proteinExistence type="predicted"/>